<dbReference type="PROSITE" id="PS50893">
    <property type="entry name" value="ABC_TRANSPORTER_2"/>
    <property type="match status" value="1"/>
</dbReference>
<evidence type="ECO:0000256" key="4">
    <source>
        <dbReference type="ARBA" id="ARBA00022519"/>
    </source>
</evidence>
<dbReference type="PROSITE" id="PS00211">
    <property type="entry name" value="ABC_TRANSPORTER_1"/>
    <property type="match status" value="1"/>
</dbReference>
<evidence type="ECO:0000256" key="6">
    <source>
        <dbReference type="ARBA" id="ARBA00022840"/>
    </source>
</evidence>
<dbReference type="Gene3D" id="2.40.50.100">
    <property type="match status" value="1"/>
</dbReference>
<keyword evidence="4" id="KW-0997">Cell inner membrane</keyword>
<dbReference type="SUPFAM" id="SSF50331">
    <property type="entry name" value="MOP-like"/>
    <property type="match status" value="1"/>
</dbReference>
<evidence type="ECO:0000259" key="11">
    <source>
        <dbReference type="PROSITE" id="PS51866"/>
    </source>
</evidence>
<dbReference type="Proteomes" id="UP001595384">
    <property type="component" value="Unassembled WGS sequence"/>
</dbReference>
<dbReference type="InterPro" id="IPR050334">
    <property type="entry name" value="Molybdenum_import_ModC"/>
</dbReference>
<proteinExistence type="predicted"/>
<evidence type="ECO:0000256" key="9">
    <source>
        <dbReference type="PROSITE-ProRule" id="PRU01213"/>
    </source>
</evidence>
<evidence type="ECO:0000313" key="12">
    <source>
        <dbReference type="EMBL" id="MFC3024906.1"/>
    </source>
</evidence>
<evidence type="ECO:0000256" key="7">
    <source>
        <dbReference type="ARBA" id="ARBA00022967"/>
    </source>
</evidence>
<evidence type="ECO:0000259" key="10">
    <source>
        <dbReference type="PROSITE" id="PS50893"/>
    </source>
</evidence>
<evidence type="ECO:0000256" key="8">
    <source>
        <dbReference type="ARBA" id="ARBA00023136"/>
    </source>
</evidence>
<feature type="domain" description="ABC transporter" evidence="10">
    <location>
        <begin position="3"/>
        <end position="236"/>
    </location>
</feature>
<dbReference type="PANTHER" id="PTHR43514">
    <property type="entry name" value="ABC TRANSPORTER I FAMILY MEMBER 10"/>
    <property type="match status" value="1"/>
</dbReference>
<accession>A0ABV7CDH6</accession>
<dbReference type="InterPro" id="IPR008995">
    <property type="entry name" value="Mo/tungstate-bd_C_term_dom"/>
</dbReference>
<dbReference type="EMBL" id="JBHRSE010000095">
    <property type="protein sequence ID" value="MFC3024906.1"/>
    <property type="molecule type" value="Genomic_DNA"/>
</dbReference>
<dbReference type="InterPro" id="IPR004606">
    <property type="entry name" value="Mop_domain"/>
</dbReference>
<keyword evidence="2" id="KW-1003">Cell membrane</keyword>
<keyword evidence="7" id="KW-1278">Translocase</keyword>
<keyword evidence="1" id="KW-0813">Transport</keyword>
<dbReference type="InterPro" id="IPR011868">
    <property type="entry name" value="ModC_ABC_ATP-bd"/>
</dbReference>
<dbReference type="Gene3D" id="3.40.50.300">
    <property type="entry name" value="P-loop containing nucleotide triphosphate hydrolases"/>
    <property type="match status" value="1"/>
</dbReference>
<dbReference type="InterPro" id="IPR005116">
    <property type="entry name" value="Transp-assoc_OB_typ1"/>
</dbReference>
<dbReference type="InterPro" id="IPR027417">
    <property type="entry name" value="P-loop_NTPase"/>
</dbReference>
<evidence type="ECO:0000313" key="13">
    <source>
        <dbReference type="Proteomes" id="UP001595384"/>
    </source>
</evidence>
<name>A0ABV7CDH6_9VIBR</name>
<dbReference type="GO" id="GO:0005524">
    <property type="term" value="F:ATP binding"/>
    <property type="evidence" value="ECO:0007669"/>
    <property type="project" value="UniProtKB-KW"/>
</dbReference>
<dbReference type="NCBIfam" id="NF008355">
    <property type="entry name" value="PRK11144.1"/>
    <property type="match status" value="1"/>
</dbReference>
<keyword evidence="5" id="KW-0547">Nucleotide-binding</keyword>
<evidence type="ECO:0000256" key="3">
    <source>
        <dbReference type="ARBA" id="ARBA00022505"/>
    </source>
</evidence>
<dbReference type="RefSeq" id="WP_123014174.1">
    <property type="nucleotide sequence ID" value="NZ_AP024912.1"/>
</dbReference>
<sequence length="374" mass="42171">MTVKTGLQVQFEQQLGDTSLAMDMHIPAKGITVLFGRSGAGKTSVINAISGLSQPDSGVICLNDRVLFHHEQGVNLPVEQRKVGYVFQEARLFPHYTVQGNLRYGMKTKHPRSDMWQSVLELLELEPLLARYPTALSGGEKQRVAIGRALLSEPDILLMDEPLASLDLPRKREVMPFLEQLAERIHIPIVYVTHSLDELLRLANYLILIEQGRVLEAGAVEQVWSSETMRPWLDMSERSSLFSGRVHQQWQSYGLTELRLNQHIPLWVQHYAGAVGEAVRVQIRATDVSVVLDKPKNTSIRNILPATITAIRHLHNDHGGRYVELTLRLGEQCELWAMITEWAWQELRLTVGQSLYAQIKGVSMTQSDVIHLGA</sequence>
<feature type="domain" description="Mop" evidence="11">
    <location>
        <begin position="297"/>
        <end position="368"/>
    </location>
</feature>
<dbReference type="SMART" id="SM00382">
    <property type="entry name" value="AAA"/>
    <property type="match status" value="1"/>
</dbReference>
<reference evidence="13" key="1">
    <citation type="journal article" date="2019" name="Int. J. Syst. Evol. Microbiol.">
        <title>The Global Catalogue of Microorganisms (GCM) 10K type strain sequencing project: providing services to taxonomists for standard genome sequencing and annotation.</title>
        <authorList>
            <consortium name="The Broad Institute Genomics Platform"/>
            <consortium name="The Broad Institute Genome Sequencing Center for Infectious Disease"/>
            <person name="Wu L."/>
            <person name="Ma J."/>
        </authorList>
    </citation>
    <scope>NUCLEOTIDE SEQUENCE [LARGE SCALE GENOMIC DNA]</scope>
    <source>
        <strain evidence="13">KCTC 62784</strain>
    </source>
</reference>
<dbReference type="InterPro" id="IPR017871">
    <property type="entry name" value="ABC_transporter-like_CS"/>
</dbReference>
<organism evidence="12 13">
    <name type="scientific">Vibrio zhugei</name>
    <dbReference type="NCBI Taxonomy" id="2479546"/>
    <lineage>
        <taxon>Bacteria</taxon>
        <taxon>Pseudomonadati</taxon>
        <taxon>Pseudomonadota</taxon>
        <taxon>Gammaproteobacteria</taxon>
        <taxon>Vibrionales</taxon>
        <taxon>Vibrionaceae</taxon>
        <taxon>Vibrio</taxon>
    </lineage>
</organism>
<dbReference type="Pfam" id="PF03459">
    <property type="entry name" value="TOBE"/>
    <property type="match status" value="1"/>
</dbReference>
<protein>
    <submittedName>
        <fullName evidence="12">Molybdenum ABC transporter ATP-binding protein ModC</fullName>
    </submittedName>
</protein>
<dbReference type="InterPro" id="IPR003439">
    <property type="entry name" value="ABC_transporter-like_ATP-bd"/>
</dbReference>
<comment type="caution">
    <text evidence="12">The sequence shown here is derived from an EMBL/GenBank/DDBJ whole genome shotgun (WGS) entry which is preliminary data.</text>
</comment>
<evidence type="ECO:0000256" key="2">
    <source>
        <dbReference type="ARBA" id="ARBA00022475"/>
    </source>
</evidence>
<keyword evidence="3 9" id="KW-0500">Molybdenum</keyword>
<dbReference type="NCBIfam" id="TIGR02142">
    <property type="entry name" value="modC_ABC"/>
    <property type="match status" value="1"/>
</dbReference>
<keyword evidence="13" id="KW-1185">Reference proteome</keyword>
<keyword evidence="6 12" id="KW-0067">ATP-binding</keyword>
<dbReference type="InterPro" id="IPR003593">
    <property type="entry name" value="AAA+_ATPase"/>
</dbReference>
<dbReference type="PANTHER" id="PTHR43514:SF4">
    <property type="entry name" value="ABC TRANSPORTER I FAMILY MEMBER 10"/>
    <property type="match status" value="1"/>
</dbReference>
<gene>
    <name evidence="12" type="primary">modC</name>
    <name evidence="12" type="ORF">ACFODT_13880</name>
</gene>
<evidence type="ECO:0000256" key="5">
    <source>
        <dbReference type="ARBA" id="ARBA00022741"/>
    </source>
</evidence>
<dbReference type="SUPFAM" id="SSF52540">
    <property type="entry name" value="P-loop containing nucleoside triphosphate hydrolases"/>
    <property type="match status" value="1"/>
</dbReference>
<dbReference type="Pfam" id="PF00005">
    <property type="entry name" value="ABC_tran"/>
    <property type="match status" value="1"/>
</dbReference>
<keyword evidence="8" id="KW-0472">Membrane</keyword>
<evidence type="ECO:0000256" key="1">
    <source>
        <dbReference type="ARBA" id="ARBA00022448"/>
    </source>
</evidence>
<dbReference type="PROSITE" id="PS51866">
    <property type="entry name" value="MOP"/>
    <property type="match status" value="1"/>
</dbReference>